<name>A0ACA9YEU2_9ASCO</name>
<gene>
    <name evidence="1" type="ORF">CLIB1444_13S02190</name>
</gene>
<sequence length="391" mass="45439">MEKTPSPNKELKNINLKRGLSRSGSVRSKGIGLNLAVSPISNESITPQRSRSSTLPPVNEDLTKENTIPQEHDENYNDSDHRRYKRSLENKKMDLKYDFTLPPMEEIKNLEFEQQLRLMALKEMSIVELKDNINNLNQKLSDHERDLHKLRELIQRSLYNELQTSNNHLSSQNPTSSSRESANNRLRGDSNPRDEANNHRRMSGDKSIWSSLSRPLTLIQQLDTMLQNEFEKSLIPDRERDHDRKLDKERERQEKSLNLHQINETETDSPKINSQRSSTDEYSLISSNSPLKDKSNNDNINLDDLIEETYKPRYKYDRNETPTTDKERDMLTSVSSSIWSFVNDVKSNVMSSMNDERDLYNLDNGSNISLNDNTIINDDEFNKILDLKKNA</sequence>
<protein>
    <submittedName>
        <fullName evidence="1">Topoisomerase I damage affected protein 11</fullName>
    </submittedName>
</protein>
<reference evidence="1" key="1">
    <citation type="submission" date="2022-06" db="EMBL/GenBank/DDBJ databases">
        <authorList>
            <person name="Legras J.-L."/>
            <person name="Devillers H."/>
            <person name="Grondin C."/>
        </authorList>
    </citation>
    <scope>NUCLEOTIDE SEQUENCE</scope>
    <source>
        <strain evidence="1">CLIB 1444</strain>
    </source>
</reference>
<proteinExistence type="predicted"/>
<organism evidence="1 2">
    <name type="scientific">[Candida] jaroonii</name>
    <dbReference type="NCBI Taxonomy" id="467808"/>
    <lineage>
        <taxon>Eukaryota</taxon>
        <taxon>Fungi</taxon>
        <taxon>Dikarya</taxon>
        <taxon>Ascomycota</taxon>
        <taxon>Saccharomycotina</taxon>
        <taxon>Pichiomycetes</taxon>
        <taxon>Debaryomycetaceae</taxon>
        <taxon>Yamadazyma</taxon>
    </lineage>
</organism>
<dbReference type="EMBL" id="CALSDN010000013">
    <property type="protein sequence ID" value="CAH6723183.1"/>
    <property type="molecule type" value="Genomic_DNA"/>
</dbReference>
<accession>A0ACA9YEU2</accession>
<dbReference type="Proteomes" id="UP001152531">
    <property type="component" value="Unassembled WGS sequence"/>
</dbReference>
<keyword evidence="2" id="KW-1185">Reference proteome</keyword>
<evidence type="ECO:0000313" key="1">
    <source>
        <dbReference type="EMBL" id="CAH6723183.1"/>
    </source>
</evidence>
<comment type="caution">
    <text evidence="1">The sequence shown here is derived from an EMBL/GenBank/DDBJ whole genome shotgun (WGS) entry which is preliminary data.</text>
</comment>
<evidence type="ECO:0000313" key="2">
    <source>
        <dbReference type="Proteomes" id="UP001152531"/>
    </source>
</evidence>